<dbReference type="RefSeq" id="XP_031850954.1">
    <property type="nucleotide sequence ID" value="XM_031995063.1"/>
</dbReference>
<keyword evidence="1" id="KW-0472">Membrane</keyword>
<feature type="transmembrane region" description="Helical" evidence="1">
    <location>
        <begin position="165"/>
        <end position="184"/>
    </location>
</feature>
<keyword evidence="1" id="KW-0999">Mitochondrion inner membrane</keyword>
<dbReference type="Proteomes" id="UP000398389">
    <property type="component" value="Unassembled WGS sequence"/>
</dbReference>
<keyword evidence="1" id="KW-0496">Mitochondrion</keyword>
<dbReference type="InterPro" id="IPR033181">
    <property type="entry name" value="Mic26_fungi"/>
</dbReference>
<comment type="function">
    <text evidence="1">Component of the MICOS complex, a large protein complex of the mitochondrial inner membrane that plays crucial roles in the maintenance of crista junctions, inner membrane architecture, and formation of contact sites to the outer membrane.</text>
</comment>
<name>A0A5E8B4F2_9ASCO</name>
<feature type="transmembrane region" description="Helical" evidence="1">
    <location>
        <begin position="142"/>
        <end position="160"/>
    </location>
</feature>
<evidence type="ECO:0000256" key="2">
    <source>
        <dbReference type="SAM" id="MobiDB-lite"/>
    </source>
</evidence>
<dbReference type="GO" id="GO:0061617">
    <property type="term" value="C:MICOS complex"/>
    <property type="evidence" value="ECO:0007669"/>
    <property type="project" value="UniProtKB-UniRule"/>
</dbReference>
<dbReference type="OrthoDB" id="2399148at2759"/>
<evidence type="ECO:0000313" key="3">
    <source>
        <dbReference type="EMBL" id="VVT44206.1"/>
    </source>
</evidence>
<dbReference type="InterPro" id="IPR019166">
    <property type="entry name" value="MIC26/MIC27"/>
</dbReference>
<dbReference type="AlphaFoldDB" id="A0A5E8B4F2"/>
<evidence type="ECO:0000313" key="4">
    <source>
        <dbReference type="Proteomes" id="UP000398389"/>
    </source>
</evidence>
<proteinExistence type="predicted"/>
<gene>
    <name evidence="3" type="ORF">SAPINGB_P000339</name>
</gene>
<dbReference type="EMBL" id="CABVLU010000001">
    <property type="protein sequence ID" value="VVT44206.1"/>
    <property type="molecule type" value="Genomic_DNA"/>
</dbReference>
<comment type="subcellular location">
    <subcellularLocation>
        <location evidence="1">Mitochondrion inner membrane</location>
    </subcellularLocation>
</comment>
<dbReference type="PANTHER" id="PTHR28268">
    <property type="entry name" value="MICOS SUBUNIT MIC26"/>
    <property type="match status" value="1"/>
</dbReference>
<comment type="subunit">
    <text evidence="1">Component of the mitochondrial contact site and cristae organizing system (MICOS) complex.</text>
</comment>
<dbReference type="GeneID" id="43579163"/>
<dbReference type="GO" id="GO:0044284">
    <property type="term" value="C:mitochondrial crista junction"/>
    <property type="evidence" value="ECO:0007669"/>
    <property type="project" value="TreeGrafter"/>
</dbReference>
<organism evidence="3 4">
    <name type="scientific">Magnusiomyces paraingens</name>
    <dbReference type="NCBI Taxonomy" id="2606893"/>
    <lineage>
        <taxon>Eukaryota</taxon>
        <taxon>Fungi</taxon>
        <taxon>Dikarya</taxon>
        <taxon>Ascomycota</taxon>
        <taxon>Saccharomycotina</taxon>
        <taxon>Dipodascomycetes</taxon>
        <taxon>Dipodascales</taxon>
        <taxon>Dipodascaceae</taxon>
        <taxon>Magnusiomyces</taxon>
    </lineage>
</organism>
<reference evidence="3 4" key="1">
    <citation type="submission" date="2019-09" db="EMBL/GenBank/DDBJ databases">
        <authorList>
            <person name="Brejova B."/>
        </authorList>
    </citation>
    <scope>NUCLEOTIDE SEQUENCE [LARGE SCALE GENOMIC DNA]</scope>
</reference>
<dbReference type="Pfam" id="PF09769">
    <property type="entry name" value="ApoO"/>
    <property type="match status" value="1"/>
</dbReference>
<dbReference type="PANTHER" id="PTHR28268:SF1">
    <property type="entry name" value="MICOS SUBUNIT MIC26"/>
    <property type="match status" value="1"/>
</dbReference>
<dbReference type="GO" id="GO:0042407">
    <property type="term" value="P:cristae formation"/>
    <property type="evidence" value="ECO:0007669"/>
    <property type="project" value="InterPro"/>
</dbReference>
<accession>A0A5E8B4F2</accession>
<sequence>MSSRLYYRLPSIAAGTVAAMALATASAPTAHASSRKSIYDDDDDESIAPVPGTSEPVTTPTPAAAAAATPSKTELTKTELVNGVTIRSTDTLEKYVAAGRTWLAEHVASAETSLNAYFDKYLSAEKTVSTTVADLKSADEDILPGAIYILVAALSGSVVARNRNVLVRAAAPLVFGTAAFAYFLPEAYANTGKLVWKFEQRAPALAQAHIDTEKSVKDFAASVDTAVKDANSALESSVHTARKFVADTTGLQIPDEKNKK</sequence>
<feature type="region of interest" description="Disordered" evidence="2">
    <location>
        <begin position="32"/>
        <end position="69"/>
    </location>
</feature>
<keyword evidence="1" id="KW-1133">Transmembrane helix</keyword>
<feature type="compositionally biased region" description="Low complexity" evidence="2">
    <location>
        <begin position="58"/>
        <end position="69"/>
    </location>
</feature>
<protein>
    <recommendedName>
        <fullName evidence="1">MICOS complex subunit</fullName>
    </recommendedName>
</protein>
<evidence type="ECO:0000256" key="1">
    <source>
        <dbReference type="RuleBase" id="RU363021"/>
    </source>
</evidence>
<keyword evidence="4" id="KW-1185">Reference proteome</keyword>
<keyword evidence="1" id="KW-0812">Transmembrane</keyword>